<evidence type="ECO:0000313" key="1">
    <source>
        <dbReference type="EMBL" id="KPV53807.1"/>
    </source>
</evidence>
<organism evidence="1 2">
    <name type="scientific">Kouleothrix aurantiaca</name>
    <dbReference type="NCBI Taxonomy" id="186479"/>
    <lineage>
        <taxon>Bacteria</taxon>
        <taxon>Bacillati</taxon>
        <taxon>Chloroflexota</taxon>
        <taxon>Chloroflexia</taxon>
        <taxon>Chloroflexales</taxon>
        <taxon>Roseiflexineae</taxon>
        <taxon>Roseiflexaceae</taxon>
        <taxon>Kouleothrix</taxon>
    </lineage>
</organism>
<evidence type="ECO:0000313" key="2">
    <source>
        <dbReference type="Proteomes" id="UP000050509"/>
    </source>
</evidence>
<comment type="caution">
    <text evidence="1">The sequence shown here is derived from an EMBL/GenBank/DDBJ whole genome shotgun (WGS) entry which is preliminary data.</text>
</comment>
<reference evidence="1 2" key="1">
    <citation type="submission" date="2015-09" db="EMBL/GenBank/DDBJ databases">
        <title>Draft genome sequence of Kouleothrix aurantiaca JCM 19913.</title>
        <authorList>
            <person name="Hemp J."/>
        </authorList>
    </citation>
    <scope>NUCLEOTIDE SEQUENCE [LARGE SCALE GENOMIC DNA]</scope>
    <source>
        <strain evidence="1 2">COM-B</strain>
    </source>
</reference>
<proteinExistence type="predicted"/>
<protein>
    <submittedName>
        <fullName evidence="1">Uncharacterized protein</fullName>
    </submittedName>
</protein>
<keyword evidence="2" id="KW-1185">Reference proteome</keyword>
<dbReference type="Proteomes" id="UP000050509">
    <property type="component" value="Unassembled WGS sequence"/>
</dbReference>
<gene>
    <name evidence="1" type="ORF">SE17_07445</name>
</gene>
<accession>A0A0P9D3Z3</accession>
<dbReference type="AlphaFoldDB" id="A0A0P9D3Z3"/>
<dbReference type="EMBL" id="LJCR01000174">
    <property type="protein sequence ID" value="KPV53807.1"/>
    <property type="molecule type" value="Genomic_DNA"/>
</dbReference>
<sequence>MKTVLVQCTPDHAAVRFLADEQELMHACAWMRVELPSLALVELEELVSYYHRAPQEIVTIVAHLSMVVTVFNNDDAPAQDVTVLDSLSCSLPPERVAPTKEPPWVIIAANHVSFCITGADPFDHSDMEFDIASVEVPYAALGLSVEALDEVCATR</sequence>
<name>A0A0P9D3Z3_9CHLR</name>